<dbReference type="Proteomes" id="UP001589610">
    <property type="component" value="Unassembled WGS sequence"/>
</dbReference>
<evidence type="ECO:0000313" key="4">
    <source>
        <dbReference type="EMBL" id="MFB9680893.1"/>
    </source>
</evidence>
<feature type="domain" description="SMP-30/Gluconolactonase/LRE-like region" evidence="3">
    <location>
        <begin position="20"/>
        <end position="280"/>
    </location>
</feature>
<comment type="caution">
    <text evidence="4">The sequence shown here is derived from an EMBL/GenBank/DDBJ whole genome shotgun (WGS) entry which is preliminary data.</text>
</comment>
<dbReference type="PRINTS" id="PR01790">
    <property type="entry name" value="SMP30FAMILY"/>
</dbReference>
<dbReference type="EC" id="3.1.1.99" evidence="4"/>
<feature type="region of interest" description="Disordered" evidence="2">
    <location>
        <begin position="88"/>
        <end position="108"/>
    </location>
</feature>
<dbReference type="Pfam" id="PF08450">
    <property type="entry name" value="SGL"/>
    <property type="match status" value="1"/>
</dbReference>
<dbReference type="RefSeq" id="WP_344743651.1">
    <property type="nucleotide sequence ID" value="NZ_BAAAWW010000028.1"/>
</dbReference>
<dbReference type="EMBL" id="JBHMBS010000027">
    <property type="protein sequence ID" value="MFB9680893.1"/>
    <property type="molecule type" value="Genomic_DNA"/>
</dbReference>
<gene>
    <name evidence="4" type="ORF">ACFFRH_35920</name>
</gene>
<keyword evidence="5" id="KW-1185">Reference proteome</keyword>
<dbReference type="SUPFAM" id="SSF63829">
    <property type="entry name" value="Calcium-dependent phosphotriesterase"/>
    <property type="match status" value="1"/>
</dbReference>
<dbReference type="PANTHER" id="PTHR10907">
    <property type="entry name" value="REGUCALCIN"/>
    <property type="match status" value="1"/>
</dbReference>
<dbReference type="GO" id="GO:0016787">
    <property type="term" value="F:hydrolase activity"/>
    <property type="evidence" value="ECO:0007669"/>
    <property type="project" value="UniProtKB-KW"/>
</dbReference>
<name>A0ABV5TP70_9ACTN</name>
<evidence type="ECO:0000256" key="2">
    <source>
        <dbReference type="SAM" id="MobiDB-lite"/>
    </source>
</evidence>
<evidence type="ECO:0000256" key="1">
    <source>
        <dbReference type="ARBA" id="ARBA00008853"/>
    </source>
</evidence>
<dbReference type="PANTHER" id="PTHR10907:SF47">
    <property type="entry name" value="REGUCALCIN"/>
    <property type="match status" value="1"/>
</dbReference>
<comment type="similarity">
    <text evidence="1">Belongs to the SMP-30/CGR1 family.</text>
</comment>
<dbReference type="Gene3D" id="2.120.10.30">
    <property type="entry name" value="TolB, C-terminal domain"/>
    <property type="match status" value="1"/>
</dbReference>
<accession>A0ABV5TP70</accession>
<evidence type="ECO:0000313" key="5">
    <source>
        <dbReference type="Proteomes" id="UP001589610"/>
    </source>
</evidence>
<proteinExistence type="inferred from homology"/>
<evidence type="ECO:0000259" key="3">
    <source>
        <dbReference type="Pfam" id="PF08450"/>
    </source>
</evidence>
<organism evidence="4 5">
    <name type="scientific">Streptosporangium vulgare</name>
    <dbReference type="NCBI Taxonomy" id="46190"/>
    <lineage>
        <taxon>Bacteria</taxon>
        <taxon>Bacillati</taxon>
        <taxon>Actinomycetota</taxon>
        <taxon>Actinomycetes</taxon>
        <taxon>Streptosporangiales</taxon>
        <taxon>Streptosporangiaceae</taxon>
        <taxon>Streptosporangium</taxon>
    </lineage>
</organism>
<protein>
    <submittedName>
        <fullName evidence="4">SMP-30/gluconolactonase/LRE family protein</fullName>
        <ecNumber evidence="4">3.1.1.99</ecNumber>
    </submittedName>
</protein>
<reference evidence="4 5" key="1">
    <citation type="submission" date="2024-09" db="EMBL/GenBank/DDBJ databases">
        <authorList>
            <person name="Sun Q."/>
            <person name="Mori K."/>
        </authorList>
    </citation>
    <scope>NUCLEOTIDE SEQUENCE [LARGE SCALE GENOMIC DNA]</scope>
    <source>
        <strain evidence="4 5">JCM 3028</strain>
    </source>
</reference>
<dbReference type="InterPro" id="IPR013658">
    <property type="entry name" value="SGL"/>
</dbReference>
<dbReference type="InterPro" id="IPR011042">
    <property type="entry name" value="6-blade_b-propeller_TolB-like"/>
</dbReference>
<sequence length="318" mass="33512">MSREVRRFEARAASADAYLLGEGPVWDAARERLLWVDIDAGQVLEGRLVGDSVRVDRGHEFGETVGAVVCDRDGGLLVAGRRGLLAVKGGDEPGRPSGAGDSSGNGAGGERAYLVDLVPEGKDSRLNDGACDPAGRFLVGSLALDDRHGQECLYRYETDGTVTAVDTDLALSNGLAWSPDLSTMYSVDSVPGTIWARAYDAVTGAYGERRVLLEISDGTPDGLCADVDGNLWIAIWGAGQVRCHSPEGEHLATVEVAAPNVTSVAFVGPRLDTLLITSARTGMTREETARHPDAGRVFLADVGTRGLPTSYWSGPVSG</sequence>
<keyword evidence="4" id="KW-0378">Hydrolase</keyword>
<dbReference type="InterPro" id="IPR005511">
    <property type="entry name" value="SMP-30"/>
</dbReference>